<evidence type="ECO:0000313" key="2">
    <source>
        <dbReference type="EMBL" id="GBP91044.1"/>
    </source>
</evidence>
<feature type="compositionally biased region" description="Basic residues" evidence="1">
    <location>
        <begin position="48"/>
        <end position="62"/>
    </location>
</feature>
<feature type="compositionally biased region" description="Polar residues" evidence="1">
    <location>
        <begin position="75"/>
        <end position="85"/>
    </location>
</feature>
<evidence type="ECO:0000256" key="1">
    <source>
        <dbReference type="SAM" id="MobiDB-lite"/>
    </source>
</evidence>
<name>A0A4C1ZVA6_EUMVA</name>
<keyword evidence="3" id="KW-1185">Reference proteome</keyword>
<feature type="region of interest" description="Disordered" evidence="1">
    <location>
        <begin position="39"/>
        <end position="85"/>
    </location>
</feature>
<dbReference type="AlphaFoldDB" id="A0A4C1ZVA6"/>
<organism evidence="2 3">
    <name type="scientific">Eumeta variegata</name>
    <name type="common">Bagworm moth</name>
    <name type="synonym">Eumeta japonica</name>
    <dbReference type="NCBI Taxonomy" id="151549"/>
    <lineage>
        <taxon>Eukaryota</taxon>
        <taxon>Metazoa</taxon>
        <taxon>Ecdysozoa</taxon>
        <taxon>Arthropoda</taxon>
        <taxon>Hexapoda</taxon>
        <taxon>Insecta</taxon>
        <taxon>Pterygota</taxon>
        <taxon>Neoptera</taxon>
        <taxon>Endopterygota</taxon>
        <taxon>Lepidoptera</taxon>
        <taxon>Glossata</taxon>
        <taxon>Ditrysia</taxon>
        <taxon>Tineoidea</taxon>
        <taxon>Psychidae</taxon>
        <taxon>Oiketicinae</taxon>
        <taxon>Eumeta</taxon>
    </lineage>
</organism>
<reference evidence="2 3" key="1">
    <citation type="journal article" date="2019" name="Commun. Biol.">
        <title>The bagworm genome reveals a unique fibroin gene that provides high tensile strength.</title>
        <authorList>
            <person name="Kono N."/>
            <person name="Nakamura H."/>
            <person name="Ohtoshi R."/>
            <person name="Tomita M."/>
            <person name="Numata K."/>
            <person name="Arakawa K."/>
        </authorList>
    </citation>
    <scope>NUCLEOTIDE SEQUENCE [LARGE SCALE GENOMIC DNA]</scope>
</reference>
<accession>A0A4C1ZVA6</accession>
<comment type="caution">
    <text evidence="2">The sequence shown here is derived from an EMBL/GenBank/DDBJ whole genome shotgun (WGS) entry which is preliminary data.</text>
</comment>
<proteinExistence type="predicted"/>
<dbReference type="Proteomes" id="UP000299102">
    <property type="component" value="Unassembled WGS sequence"/>
</dbReference>
<feature type="compositionally biased region" description="Basic and acidic residues" evidence="1">
    <location>
        <begin position="64"/>
        <end position="74"/>
    </location>
</feature>
<evidence type="ECO:0000313" key="3">
    <source>
        <dbReference type="Proteomes" id="UP000299102"/>
    </source>
</evidence>
<gene>
    <name evidence="2" type="ORF">EVAR_42583_1</name>
</gene>
<protein>
    <submittedName>
        <fullName evidence="2">Uncharacterized protein</fullName>
    </submittedName>
</protein>
<sequence length="85" mass="9834">MKAYSFLKGRRRAGDPSALRASPWTSVITHSLAAQMWDGEQNRESRLRGSKSRTALRSKSNVRLKLESRRERSRNGGQYQKQNRE</sequence>
<dbReference type="EMBL" id="BGZK01002136">
    <property type="protein sequence ID" value="GBP91044.1"/>
    <property type="molecule type" value="Genomic_DNA"/>
</dbReference>